<protein>
    <submittedName>
        <fullName evidence="1">Uncharacterized protein</fullName>
    </submittedName>
</protein>
<proteinExistence type="predicted"/>
<dbReference type="AlphaFoldDB" id="A0AAV4VZC8"/>
<keyword evidence="2" id="KW-1185">Reference proteome</keyword>
<evidence type="ECO:0000313" key="2">
    <source>
        <dbReference type="Proteomes" id="UP001054837"/>
    </source>
</evidence>
<gene>
    <name evidence="1" type="ORF">CDAR_21621</name>
</gene>
<name>A0AAV4VZC8_9ARAC</name>
<sequence>MERAQNTVYERVEKADSCCDRDSLHEENDLSDKDLTKLTSATMVFSHIQKLADQIKETKPEETTEKYLTKEFLELISVRIAQERFMRSNFQHLLTPESLFQLAKLHHCYQNKPSGNFNPTDVNINVGVQVGSQDSHNLTS</sequence>
<evidence type="ECO:0000313" key="1">
    <source>
        <dbReference type="EMBL" id="GIY75503.1"/>
    </source>
</evidence>
<comment type="caution">
    <text evidence="1">The sequence shown here is derived from an EMBL/GenBank/DDBJ whole genome shotgun (WGS) entry which is preliminary data.</text>
</comment>
<dbReference type="Proteomes" id="UP001054837">
    <property type="component" value="Unassembled WGS sequence"/>
</dbReference>
<reference evidence="1 2" key="1">
    <citation type="submission" date="2021-06" db="EMBL/GenBank/DDBJ databases">
        <title>Caerostris darwini draft genome.</title>
        <authorList>
            <person name="Kono N."/>
            <person name="Arakawa K."/>
        </authorList>
    </citation>
    <scope>NUCLEOTIDE SEQUENCE [LARGE SCALE GENOMIC DNA]</scope>
</reference>
<dbReference type="EMBL" id="BPLQ01013869">
    <property type="protein sequence ID" value="GIY75503.1"/>
    <property type="molecule type" value="Genomic_DNA"/>
</dbReference>
<organism evidence="1 2">
    <name type="scientific">Caerostris darwini</name>
    <dbReference type="NCBI Taxonomy" id="1538125"/>
    <lineage>
        <taxon>Eukaryota</taxon>
        <taxon>Metazoa</taxon>
        <taxon>Ecdysozoa</taxon>
        <taxon>Arthropoda</taxon>
        <taxon>Chelicerata</taxon>
        <taxon>Arachnida</taxon>
        <taxon>Araneae</taxon>
        <taxon>Araneomorphae</taxon>
        <taxon>Entelegynae</taxon>
        <taxon>Araneoidea</taxon>
        <taxon>Araneidae</taxon>
        <taxon>Caerostris</taxon>
    </lineage>
</organism>
<accession>A0AAV4VZC8</accession>